<dbReference type="PANTHER" id="PTHR47332">
    <property type="entry name" value="SET DOMAIN-CONTAINING PROTEIN 5"/>
    <property type="match status" value="1"/>
</dbReference>
<dbReference type="HOGENOM" id="CLU_028281_0_3_1"/>
<feature type="domain" description="SET" evidence="1">
    <location>
        <begin position="15"/>
        <end position="181"/>
    </location>
</feature>
<name>A0A0D1XM56_9PEZI</name>
<dbReference type="SUPFAM" id="SSF82199">
    <property type="entry name" value="SET domain"/>
    <property type="match status" value="1"/>
</dbReference>
<protein>
    <recommendedName>
        <fullName evidence="1">SET domain-containing protein</fullName>
    </recommendedName>
</protein>
<sequence length="326" mass="36804">MDSLHMTLAKVPAEFPFALKETQDKGIGAFAIRNITRGELVLSERPLLRIVGSRYLAADVQAQYDKLGDVQKAVYMSLASAHGQDASRYPSTSAPYLEKGDKRRIREQYEALTGEEKSVLSICMTNAMETDNGAAIFELASRFNHECVPNACFSWDEREGVERIHATRNIAKGEEITVCYCDPFYDVSMRRWELMHYGFECRCRACHDFDKAGTFANESRERRWKLRELGLALPLCQSEAERLRVRLQMVAATKAEGLQNPAVANMYLEIAQICDHTGDGEMAVKAARKALDMFTVCLGADSEDAQDAAKRVRVLEKQLRKRSEQK</sequence>
<dbReference type="GeneID" id="27313236"/>
<dbReference type="Pfam" id="PF00856">
    <property type="entry name" value="SET"/>
    <property type="match status" value="1"/>
</dbReference>
<dbReference type="CDD" id="cd20071">
    <property type="entry name" value="SET_SMYD"/>
    <property type="match status" value="1"/>
</dbReference>
<dbReference type="InterPro" id="IPR053185">
    <property type="entry name" value="SET_domain_protein"/>
</dbReference>
<dbReference type="STRING" id="253628.A0A0D1XM56"/>
<evidence type="ECO:0000313" key="2">
    <source>
        <dbReference type="EMBL" id="KIW03496.1"/>
    </source>
</evidence>
<gene>
    <name evidence="2" type="ORF">PV09_05263</name>
</gene>
<dbReference type="Gene3D" id="2.170.270.10">
    <property type="entry name" value="SET domain"/>
    <property type="match status" value="1"/>
</dbReference>
<dbReference type="InParanoid" id="A0A0D1XM56"/>
<dbReference type="PANTHER" id="PTHR47332:SF2">
    <property type="entry name" value="SET-6"/>
    <property type="match status" value="1"/>
</dbReference>
<dbReference type="PROSITE" id="PS50280">
    <property type="entry name" value="SET"/>
    <property type="match status" value="1"/>
</dbReference>
<dbReference type="InterPro" id="IPR046341">
    <property type="entry name" value="SET_dom_sf"/>
</dbReference>
<reference evidence="2 3" key="1">
    <citation type="submission" date="2015-01" db="EMBL/GenBank/DDBJ databases">
        <title>The Genome Sequence of Ochroconis gallopava CBS43764.</title>
        <authorList>
            <consortium name="The Broad Institute Genomics Platform"/>
            <person name="Cuomo C."/>
            <person name="de Hoog S."/>
            <person name="Gorbushina A."/>
            <person name="Stielow B."/>
            <person name="Teixiera M."/>
            <person name="Abouelleil A."/>
            <person name="Chapman S.B."/>
            <person name="Priest M."/>
            <person name="Young S.K."/>
            <person name="Wortman J."/>
            <person name="Nusbaum C."/>
            <person name="Birren B."/>
        </authorList>
    </citation>
    <scope>NUCLEOTIDE SEQUENCE [LARGE SCALE GENOMIC DNA]</scope>
    <source>
        <strain evidence="2 3">CBS 43764</strain>
    </source>
</reference>
<dbReference type="EMBL" id="KN847544">
    <property type="protein sequence ID" value="KIW03496.1"/>
    <property type="molecule type" value="Genomic_DNA"/>
</dbReference>
<evidence type="ECO:0000259" key="1">
    <source>
        <dbReference type="PROSITE" id="PS50280"/>
    </source>
</evidence>
<dbReference type="AlphaFoldDB" id="A0A0D1XM56"/>
<evidence type="ECO:0000313" key="3">
    <source>
        <dbReference type="Proteomes" id="UP000053259"/>
    </source>
</evidence>
<organism evidence="2 3">
    <name type="scientific">Verruconis gallopava</name>
    <dbReference type="NCBI Taxonomy" id="253628"/>
    <lineage>
        <taxon>Eukaryota</taxon>
        <taxon>Fungi</taxon>
        <taxon>Dikarya</taxon>
        <taxon>Ascomycota</taxon>
        <taxon>Pezizomycotina</taxon>
        <taxon>Dothideomycetes</taxon>
        <taxon>Pleosporomycetidae</taxon>
        <taxon>Venturiales</taxon>
        <taxon>Sympoventuriaceae</taxon>
        <taxon>Verruconis</taxon>
    </lineage>
</organism>
<dbReference type="OrthoDB" id="265717at2759"/>
<dbReference type="RefSeq" id="XP_016213365.1">
    <property type="nucleotide sequence ID" value="XM_016358746.1"/>
</dbReference>
<dbReference type="Gene3D" id="1.25.40.10">
    <property type="entry name" value="Tetratricopeptide repeat domain"/>
    <property type="match status" value="1"/>
</dbReference>
<dbReference type="Proteomes" id="UP000053259">
    <property type="component" value="Unassembled WGS sequence"/>
</dbReference>
<dbReference type="VEuPathDB" id="FungiDB:PV09_05263"/>
<dbReference type="SMART" id="SM00317">
    <property type="entry name" value="SET"/>
    <property type="match status" value="1"/>
</dbReference>
<dbReference type="InterPro" id="IPR001214">
    <property type="entry name" value="SET_dom"/>
</dbReference>
<dbReference type="InterPro" id="IPR011990">
    <property type="entry name" value="TPR-like_helical_dom_sf"/>
</dbReference>
<keyword evidence="3" id="KW-1185">Reference proteome</keyword>
<proteinExistence type="predicted"/>
<accession>A0A0D1XM56</accession>